<feature type="compositionally biased region" description="Basic and acidic residues" evidence="1">
    <location>
        <begin position="115"/>
        <end position="128"/>
    </location>
</feature>
<feature type="region of interest" description="Disordered" evidence="1">
    <location>
        <begin position="103"/>
        <end position="129"/>
    </location>
</feature>
<accession>A0AAD5JNY7</accession>
<evidence type="ECO:0000313" key="2">
    <source>
        <dbReference type="EMBL" id="KAI9198147.1"/>
    </source>
</evidence>
<sequence length="182" mass="20529">MLAAKQRGLNPQEVEEESDYTFFSDDDYVSESIIVNFEKPPIFDKDVSDDDSKSYKNVVSMCEINLEYGLRANLTGALTRRPQNILLDCSSFHSSPQLLIHHEREATLTGPSSDRSAERRKDEKEKVPFVRNKRSRAGEMDDVSIEEVYESAILIALIVGERASITISEKTSGSSFPELFQS</sequence>
<name>A0AAD5JNY7_ACENE</name>
<protein>
    <submittedName>
        <fullName evidence="2">Uncharacterized protein</fullName>
    </submittedName>
</protein>
<dbReference type="AlphaFoldDB" id="A0AAD5JNY7"/>
<evidence type="ECO:0000256" key="1">
    <source>
        <dbReference type="SAM" id="MobiDB-lite"/>
    </source>
</evidence>
<organism evidence="2 3">
    <name type="scientific">Acer negundo</name>
    <name type="common">Box elder</name>
    <dbReference type="NCBI Taxonomy" id="4023"/>
    <lineage>
        <taxon>Eukaryota</taxon>
        <taxon>Viridiplantae</taxon>
        <taxon>Streptophyta</taxon>
        <taxon>Embryophyta</taxon>
        <taxon>Tracheophyta</taxon>
        <taxon>Spermatophyta</taxon>
        <taxon>Magnoliopsida</taxon>
        <taxon>eudicotyledons</taxon>
        <taxon>Gunneridae</taxon>
        <taxon>Pentapetalae</taxon>
        <taxon>rosids</taxon>
        <taxon>malvids</taxon>
        <taxon>Sapindales</taxon>
        <taxon>Sapindaceae</taxon>
        <taxon>Hippocastanoideae</taxon>
        <taxon>Acereae</taxon>
        <taxon>Acer</taxon>
    </lineage>
</organism>
<dbReference type="EMBL" id="JAJSOW010000002">
    <property type="protein sequence ID" value="KAI9198147.1"/>
    <property type="molecule type" value="Genomic_DNA"/>
</dbReference>
<reference evidence="2 3" key="1">
    <citation type="journal article" date="2022" name="Plant J.">
        <title>Strategies of tolerance reflected in two North American maple genomes.</title>
        <authorList>
            <person name="McEvoy S.L."/>
            <person name="Sezen U.U."/>
            <person name="Trouern-Trend A."/>
            <person name="McMahon S.M."/>
            <person name="Schaberg P.G."/>
            <person name="Yang J."/>
            <person name="Wegrzyn J.L."/>
            <person name="Swenson N.G."/>
        </authorList>
    </citation>
    <scope>NUCLEOTIDE SEQUENCE [LARGE SCALE GENOMIC DNA]</scope>
    <source>
        <strain evidence="2">91603</strain>
    </source>
</reference>
<comment type="caution">
    <text evidence="2">The sequence shown here is derived from an EMBL/GenBank/DDBJ whole genome shotgun (WGS) entry which is preliminary data.</text>
</comment>
<proteinExistence type="predicted"/>
<gene>
    <name evidence="2" type="ORF">LWI28_011032</name>
</gene>
<keyword evidence="3" id="KW-1185">Reference proteome</keyword>
<dbReference type="Proteomes" id="UP001064489">
    <property type="component" value="Chromosome 13"/>
</dbReference>
<evidence type="ECO:0000313" key="3">
    <source>
        <dbReference type="Proteomes" id="UP001064489"/>
    </source>
</evidence>